<dbReference type="Pfam" id="PF13302">
    <property type="entry name" value="Acetyltransf_3"/>
    <property type="match status" value="1"/>
</dbReference>
<protein>
    <submittedName>
        <fullName evidence="5">GNAT family N-acetyltransferase</fullName>
        <ecNumber evidence="5">2.3.-.-</ecNumber>
    </submittedName>
</protein>
<comment type="caution">
    <text evidence="5">The sequence shown here is derived from an EMBL/GenBank/DDBJ whole genome shotgun (WGS) entry which is preliminary data.</text>
</comment>
<feature type="domain" description="N-acetyltransferase" evidence="4">
    <location>
        <begin position="13"/>
        <end position="186"/>
    </location>
</feature>
<accession>A0ABW3TX61</accession>
<reference evidence="6" key="1">
    <citation type="journal article" date="2019" name="Int. J. Syst. Evol. Microbiol.">
        <title>The Global Catalogue of Microorganisms (GCM) 10K type strain sequencing project: providing services to taxonomists for standard genome sequencing and annotation.</title>
        <authorList>
            <consortium name="The Broad Institute Genomics Platform"/>
            <consortium name="The Broad Institute Genome Sequencing Center for Infectious Disease"/>
            <person name="Wu L."/>
            <person name="Ma J."/>
        </authorList>
    </citation>
    <scope>NUCLEOTIDE SEQUENCE [LARGE SCALE GENOMIC DNA]</scope>
    <source>
        <strain evidence="6">CCUG 53915</strain>
    </source>
</reference>
<dbReference type="InterPro" id="IPR016181">
    <property type="entry name" value="Acyl_CoA_acyltransferase"/>
</dbReference>
<evidence type="ECO:0000259" key="4">
    <source>
        <dbReference type="PROSITE" id="PS51186"/>
    </source>
</evidence>
<proteinExistence type="inferred from homology"/>
<dbReference type="RefSeq" id="WP_381480473.1">
    <property type="nucleotide sequence ID" value="NZ_JBHTLT010000043.1"/>
</dbReference>
<dbReference type="PANTHER" id="PTHR43792:SF8">
    <property type="entry name" value="[RIBOSOMAL PROTEIN US5]-ALANINE N-ACETYLTRANSFERASE"/>
    <property type="match status" value="1"/>
</dbReference>
<dbReference type="InterPro" id="IPR000182">
    <property type="entry name" value="GNAT_dom"/>
</dbReference>
<comment type="similarity">
    <text evidence="3">Belongs to the acetyltransferase family. RimJ subfamily.</text>
</comment>
<dbReference type="PROSITE" id="PS51186">
    <property type="entry name" value="GNAT"/>
    <property type="match status" value="1"/>
</dbReference>
<dbReference type="Proteomes" id="UP001597231">
    <property type="component" value="Unassembled WGS sequence"/>
</dbReference>
<keyword evidence="6" id="KW-1185">Reference proteome</keyword>
<keyword evidence="2 5" id="KW-0012">Acyltransferase</keyword>
<keyword evidence="1 5" id="KW-0808">Transferase</keyword>
<dbReference type="Gene3D" id="3.40.630.30">
    <property type="match status" value="1"/>
</dbReference>
<evidence type="ECO:0000313" key="5">
    <source>
        <dbReference type="EMBL" id="MFD1205290.1"/>
    </source>
</evidence>
<dbReference type="PANTHER" id="PTHR43792">
    <property type="entry name" value="GNAT FAMILY, PUTATIVE (AFU_ORTHOLOGUE AFUA_3G00765)-RELATED-RELATED"/>
    <property type="match status" value="1"/>
</dbReference>
<organism evidence="5 6">
    <name type="scientific">Sporosarcina contaminans</name>
    <dbReference type="NCBI Taxonomy" id="633403"/>
    <lineage>
        <taxon>Bacteria</taxon>
        <taxon>Bacillati</taxon>
        <taxon>Bacillota</taxon>
        <taxon>Bacilli</taxon>
        <taxon>Bacillales</taxon>
        <taxon>Caryophanaceae</taxon>
        <taxon>Sporosarcina</taxon>
    </lineage>
</organism>
<name>A0ABW3TX61_9BACL</name>
<evidence type="ECO:0000256" key="1">
    <source>
        <dbReference type="ARBA" id="ARBA00022679"/>
    </source>
</evidence>
<dbReference type="GO" id="GO:0016746">
    <property type="term" value="F:acyltransferase activity"/>
    <property type="evidence" value="ECO:0007669"/>
    <property type="project" value="UniProtKB-KW"/>
</dbReference>
<dbReference type="EMBL" id="JBHTLT010000043">
    <property type="protein sequence ID" value="MFD1205290.1"/>
    <property type="molecule type" value="Genomic_DNA"/>
</dbReference>
<evidence type="ECO:0000256" key="2">
    <source>
        <dbReference type="ARBA" id="ARBA00023315"/>
    </source>
</evidence>
<evidence type="ECO:0000313" key="6">
    <source>
        <dbReference type="Proteomes" id="UP001597231"/>
    </source>
</evidence>
<dbReference type="CDD" id="cd04301">
    <property type="entry name" value="NAT_SF"/>
    <property type="match status" value="1"/>
</dbReference>
<gene>
    <name evidence="5" type="ORF">ACFQ38_09255</name>
</gene>
<dbReference type="SUPFAM" id="SSF55729">
    <property type="entry name" value="Acyl-CoA N-acyltransferases (Nat)"/>
    <property type="match status" value="1"/>
</dbReference>
<sequence length="191" mass="22187">MLHTNFSFENERVILREFTKEDWLGVHRYASQEIVCRYQPWGPNSEEESKGFVEQVMKDASKEPRIRFVFAVITKEDGQMIGAGEINIRDATNRSGEIGYIIHPDYWGKGIATDVANQLLDYGFSALSLHRIYATCDPRNIGSSKVLEKVGMTLEGKIRENLLVKDGWRDSLLYSILEYEWRKYHDKNRAY</sequence>
<evidence type="ECO:0000256" key="3">
    <source>
        <dbReference type="ARBA" id="ARBA00038502"/>
    </source>
</evidence>
<dbReference type="InterPro" id="IPR051531">
    <property type="entry name" value="N-acetyltransferase"/>
</dbReference>
<dbReference type="EC" id="2.3.-.-" evidence="5"/>